<evidence type="ECO:0000256" key="5">
    <source>
        <dbReference type="SAM" id="Phobius"/>
    </source>
</evidence>
<gene>
    <name evidence="6" type="ORF">MHY01S_28670</name>
</gene>
<evidence type="ECO:0000256" key="3">
    <source>
        <dbReference type="ARBA" id="ARBA00022764"/>
    </source>
</evidence>
<dbReference type="Gene3D" id="3.30.700.10">
    <property type="entry name" value="Glycoprotein, Type 4 Pilin"/>
    <property type="match status" value="1"/>
</dbReference>
<dbReference type="GO" id="GO:0009279">
    <property type="term" value="C:cell outer membrane"/>
    <property type="evidence" value="ECO:0007669"/>
    <property type="project" value="UniProtKB-SubCell"/>
</dbReference>
<dbReference type="OrthoDB" id="26245at2"/>
<sequence>MKRPSPKGVSLVEFLIVLAVLGILLGVGFVSLRSYQESLAIREAATQVATELLNIRQQARRQSVNFSFQASANTNTYRVGRTTDLASLPSKSLPRGVIFQSVPSGGGTVRFDAPYGIVNSGANGSYVLRGPGNRVLNVNIVGRTGKVVVRAP</sequence>
<dbReference type="EMBL" id="BJXL01000122">
    <property type="protein sequence ID" value="GEM84701.1"/>
    <property type="molecule type" value="Genomic_DNA"/>
</dbReference>
<dbReference type="AlphaFoldDB" id="A0A511R520"/>
<evidence type="ECO:0000313" key="6">
    <source>
        <dbReference type="EMBL" id="GEM84701.1"/>
    </source>
</evidence>
<feature type="transmembrane region" description="Helical" evidence="5">
    <location>
        <begin position="12"/>
        <end position="32"/>
    </location>
</feature>
<dbReference type="InterPro" id="IPR045584">
    <property type="entry name" value="Pilin-like"/>
</dbReference>
<keyword evidence="5" id="KW-1133">Transmembrane helix</keyword>
<keyword evidence="5" id="KW-0812">Transmembrane</keyword>
<accession>A0A511R520</accession>
<evidence type="ECO:0000256" key="1">
    <source>
        <dbReference type="ARBA" id="ARBA00004203"/>
    </source>
</evidence>
<dbReference type="PROSITE" id="PS00409">
    <property type="entry name" value="PROKAR_NTER_METHYL"/>
    <property type="match status" value="1"/>
</dbReference>
<keyword evidence="4" id="KW-0998">Cell outer membrane</keyword>
<dbReference type="InterPro" id="IPR012902">
    <property type="entry name" value="N_methyl_site"/>
</dbReference>
<keyword evidence="3" id="KW-0574">Periplasm</keyword>
<evidence type="ECO:0000313" key="7">
    <source>
        <dbReference type="Proteomes" id="UP000321197"/>
    </source>
</evidence>
<comment type="subcellular location">
    <subcellularLocation>
        <location evidence="1">Cell outer membrane</location>
        <topology evidence="1">Single-pass membrane protein</topology>
    </subcellularLocation>
    <subcellularLocation>
        <location evidence="2">Periplasm</location>
    </subcellularLocation>
</comment>
<dbReference type="GO" id="GO:0042597">
    <property type="term" value="C:periplasmic space"/>
    <property type="evidence" value="ECO:0007669"/>
    <property type="project" value="UniProtKB-SubCell"/>
</dbReference>
<proteinExistence type="predicted"/>
<name>A0A511R520_9DEIN</name>
<dbReference type="Proteomes" id="UP000321197">
    <property type="component" value="Unassembled WGS sequence"/>
</dbReference>
<evidence type="ECO:0000256" key="2">
    <source>
        <dbReference type="ARBA" id="ARBA00004418"/>
    </source>
</evidence>
<dbReference type="SUPFAM" id="SSF54523">
    <property type="entry name" value="Pili subunits"/>
    <property type="match status" value="1"/>
</dbReference>
<keyword evidence="5" id="KW-0472">Membrane</keyword>
<dbReference type="NCBIfam" id="TIGR02532">
    <property type="entry name" value="IV_pilin_GFxxxE"/>
    <property type="match status" value="1"/>
</dbReference>
<organism evidence="6 7">
    <name type="scientific">Meiothermus hypogaeus NBRC 106114</name>
    <dbReference type="NCBI Taxonomy" id="1227553"/>
    <lineage>
        <taxon>Bacteria</taxon>
        <taxon>Thermotogati</taxon>
        <taxon>Deinococcota</taxon>
        <taxon>Deinococci</taxon>
        <taxon>Thermales</taxon>
        <taxon>Thermaceae</taxon>
        <taxon>Meiothermus</taxon>
    </lineage>
</organism>
<dbReference type="RefSeq" id="WP_119342164.1">
    <property type="nucleotide sequence ID" value="NZ_BJXL01000122.1"/>
</dbReference>
<evidence type="ECO:0000256" key="4">
    <source>
        <dbReference type="ARBA" id="ARBA00023237"/>
    </source>
</evidence>
<protein>
    <submittedName>
        <fullName evidence="6">Pili assembly chaperone</fullName>
    </submittedName>
</protein>
<reference evidence="6 7" key="1">
    <citation type="submission" date="2019-07" db="EMBL/GenBank/DDBJ databases">
        <title>Whole genome shotgun sequence of Meiothermus hypogaeus NBRC 106114.</title>
        <authorList>
            <person name="Hosoyama A."/>
            <person name="Uohara A."/>
            <person name="Ohji S."/>
            <person name="Ichikawa N."/>
        </authorList>
    </citation>
    <scope>NUCLEOTIDE SEQUENCE [LARGE SCALE GENOMIC DNA]</scope>
    <source>
        <strain evidence="6 7">NBRC 106114</strain>
    </source>
</reference>
<dbReference type="Pfam" id="PF07963">
    <property type="entry name" value="N_methyl"/>
    <property type="match status" value="1"/>
</dbReference>
<comment type="caution">
    <text evidence="6">The sequence shown here is derived from an EMBL/GenBank/DDBJ whole genome shotgun (WGS) entry which is preliminary data.</text>
</comment>